<dbReference type="PROSITE" id="PS00041">
    <property type="entry name" value="HTH_ARAC_FAMILY_1"/>
    <property type="match status" value="1"/>
</dbReference>
<dbReference type="Pfam" id="PF12833">
    <property type="entry name" value="HTH_18"/>
    <property type="match status" value="1"/>
</dbReference>
<keyword evidence="2" id="KW-0238">DNA-binding</keyword>
<dbReference type="OrthoDB" id="9772607at2"/>
<accession>A0A4R2KHN8</accession>
<evidence type="ECO:0000259" key="4">
    <source>
        <dbReference type="PROSITE" id="PS01124"/>
    </source>
</evidence>
<dbReference type="GO" id="GO:0003700">
    <property type="term" value="F:DNA-binding transcription factor activity"/>
    <property type="evidence" value="ECO:0007669"/>
    <property type="project" value="InterPro"/>
</dbReference>
<dbReference type="InterPro" id="IPR018062">
    <property type="entry name" value="HTH_AraC-typ_CS"/>
</dbReference>
<dbReference type="GO" id="GO:0043565">
    <property type="term" value="F:sequence-specific DNA binding"/>
    <property type="evidence" value="ECO:0007669"/>
    <property type="project" value="InterPro"/>
</dbReference>
<evidence type="ECO:0000313" key="5">
    <source>
        <dbReference type="EMBL" id="TCO73123.1"/>
    </source>
</evidence>
<dbReference type="InterPro" id="IPR018060">
    <property type="entry name" value="HTH_AraC"/>
</dbReference>
<reference evidence="5 6" key="1">
    <citation type="submission" date="2019-03" db="EMBL/GenBank/DDBJ databases">
        <title>Genomic Encyclopedia of Type Strains, Phase IV (KMG-IV): sequencing the most valuable type-strain genomes for metagenomic binning, comparative biology and taxonomic classification.</title>
        <authorList>
            <person name="Goeker M."/>
        </authorList>
    </citation>
    <scope>NUCLEOTIDE SEQUENCE [LARGE SCALE GENOMIC DNA]</scope>
    <source>
        <strain evidence="5 6">DSM 102940</strain>
    </source>
</reference>
<dbReference type="PANTHER" id="PTHR47893">
    <property type="entry name" value="REGULATORY PROTEIN PCHR"/>
    <property type="match status" value="1"/>
</dbReference>
<dbReference type="RefSeq" id="WP_132245922.1">
    <property type="nucleotide sequence ID" value="NZ_SLWV01000016.1"/>
</dbReference>
<evidence type="ECO:0000313" key="6">
    <source>
        <dbReference type="Proteomes" id="UP000294919"/>
    </source>
</evidence>
<proteinExistence type="predicted"/>
<protein>
    <submittedName>
        <fullName evidence="5">AraC family transcriptional regulator</fullName>
    </submittedName>
</protein>
<dbReference type="EMBL" id="SLWV01000016">
    <property type="protein sequence ID" value="TCO73123.1"/>
    <property type="molecule type" value="Genomic_DNA"/>
</dbReference>
<dbReference type="PANTHER" id="PTHR47893:SF1">
    <property type="entry name" value="REGULATORY PROTEIN PCHR"/>
    <property type="match status" value="1"/>
</dbReference>
<evidence type="ECO:0000256" key="3">
    <source>
        <dbReference type="ARBA" id="ARBA00023163"/>
    </source>
</evidence>
<dbReference type="Gene3D" id="1.10.10.60">
    <property type="entry name" value="Homeodomain-like"/>
    <property type="match status" value="2"/>
</dbReference>
<dbReference type="SMART" id="SM00342">
    <property type="entry name" value="HTH_ARAC"/>
    <property type="match status" value="1"/>
</dbReference>
<keyword evidence="3" id="KW-0804">Transcription</keyword>
<dbReference type="InterPro" id="IPR053142">
    <property type="entry name" value="PchR_regulatory_protein"/>
</dbReference>
<evidence type="ECO:0000256" key="2">
    <source>
        <dbReference type="ARBA" id="ARBA00023125"/>
    </source>
</evidence>
<comment type="caution">
    <text evidence="5">The sequence shown here is derived from an EMBL/GenBank/DDBJ whole genome shotgun (WGS) entry which is preliminary data.</text>
</comment>
<gene>
    <name evidence="5" type="ORF">EV214_11625</name>
</gene>
<dbReference type="PRINTS" id="PR00032">
    <property type="entry name" value="HTHARAC"/>
</dbReference>
<dbReference type="PROSITE" id="PS01124">
    <property type="entry name" value="HTH_ARAC_FAMILY_2"/>
    <property type="match status" value="1"/>
</dbReference>
<dbReference type="SUPFAM" id="SSF46689">
    <property type="entry name" value="Homeodomain-like"/>
    <property type="match status" value="2"/>
</dbReference>
<dbReference type="InterPro" id="IPR009057">
    <property type="entry name" value="Homeodomain-like_sf"/>
</dbReference>
<organism evidence="5 6">
    <name type="scientific">Marinisporobacter balticus</name>
    <dbReference type="NCBI Taxonomy" id="2018667"/>
    <lineage>
        <taxon>Bacteria</taxon>
        <taxon>Bacillati</taxon>
        <taxon>Bacillota</taxon>
        <taxon>Clostridia</taxon>
        <taxon>Peptostreptococcales</taxon>
        <taxon>Thermotaleaceae</taxon>
        <taxon>Marinisporobacter</taxon>
    </lineage>
</organism>
<dbReference type="AlphaFoldDB" id="A0A4R2KHN8"/>
<name>A0A4R2KHN8_9FIRM</name>
<keyword evidence="6" id="KW-1185">Reference proteome</keyword>
<keyword evidence="1" id="KW-0805">Transcription regulation</keyword>
<feature type="domain" description="HTH araC/xylS-type" evidence="4">
    <location>
        <begin position="226"/>
        <end position="324"/>
    </location>
</feature>
<dbReference type="Proteomes" id="UP000294919">
    <property type="component" value="Unassembled WGS sequence"/>
</dbReference>
<dbReference type="InterPro" id="IPR020449">
    <property type="entry name" value="Tscrpt_reg_AraC-type_HTH"/>
</dbReference>
<sequence>MKIKKNIMDDYYKYIEDKYCYKTLDELLGKKYVIKDQLGEGNFFRIKIEDGLEISGFNILKMEMDFDNRASDDDILEVGYCYSGDTKILSLPDYKEYRFKEGDLFIYKTLNKLDYFKFKYINCKAISIHMNFNIIKNAINSIREDQLITDWQKNIKSIFNENILIIEKASYDLRKIAQQIDAISSDNMIGYMKLKLKTIEFLATFLEEKAKGNFKHIKNKEVQRITKAKEIIDENIENTPSVKELAVKLNTSVYKLQKGFKDITGDTVYAYIKKVKIEKAKYLLKNTDMSILEITNEIGYENPSKFSNLFKRYNDITPLKYRKSK</sequence>
<evidence type="ECO:0000256" key="1">
    <source>
        <dbReference type="ARBA" id="ARBA00023015"/>
    </source>
</evidence>